<dbReference type="Proteomes" id="UP000002601">
    <property type="component" value="Chromosome"/>
</dbReference>
<dbReference type="InterPro" id="IPR012349">
    <property type="entry name" value="Split_barrel_FMN-bd"/>
</dbReference>
<accession>C6BXX1</accession>
<dbReference type="EMBL" id="CP001649">
    <property type="protein sequence ID" value="ACS80501.1"/>
    <property type="molecule type" value="Genomic_DNA"/>
</dbReference>
<name>C6BXX1_MARSD</name>
<dbReference type="STRING" id="526222.Desal_2445"/>
<reference evidence="2 3" key="1">
    <citation type="submission" date="2009-06" db="EMBL/GenBank/DDBJ databases">
        <title>Complete sequence of Desulfovibrio salexigens DSM 2638.</title>
        <authorList>
            <consortium name="US DOE Joint Genome Institute"/>
            <person name="Lucas S."/>
            <person name="Copeland A."/>
            <person name="Lapidus A."/>
            <person name="Glavina del Rio T."/>
            <person name="Tice H."/>
            <person name="Bruce D."/>
            <person name="Goodwin L."/>
            <person name="Pitluck S."/>
            <person name="Munk A.C."/>
            <person name="Brettin T."/>
            <person name="Detter J.C."/>
            <person name="Han C."/>
            <person name="Tapia R."/>
            <person name="Larimer F."/>
            <person name="Land M."/>
            <person name="Hauser L."/>
            <person name="Kyrpides N."/>
            <person name="Anderson I."/>
            <person name="Wall J.D."/>
            <person name="Arkin A.P."/>
            <person name="Dehal P."/>
            <person name="Chivian D."/>
            <person name="Giles B."/>
            <person name="Hazen T.C."/>
        </authorList>
    </citation>
    <scope>NUCLEOTIDE SEQUENCE [LARGE SCALE GENOMIC DNA]</scope>
    <source>
        <strain evidence="3">ATCC 14822 / DSM 2638 / NCIMB 8403 / VKM B-1763</strain>
    </source>
</reference>
<dbReference type="KEGG" id="dsa:Desal_2445"/>
<protein>
    <submittedName>
        <fullName evidence="2">Pyridoxamine 5'-phosphate oxidase-related FMN-binding</fullName>
    </submittedName>
</protein>
<dbReference type="InterPro" id="IPR011576">
    <property type="entry name" value="Pyridox_Oxase_N"/>
</dbReference>
<dbReference type="AlphaFoldDB" id="C6BXX1"/>
<evidence type="ECO:0000313" key="2">
    <source>
        <dbReference type="EMBL" id="ACS80501.1"/>
    </source>
</evidence>
<dbReference type="SUPFAM" id="SSF50475">
    <property type="entry name" value="FMN-binding split barrel"/>
    <property type="match status" value="1"/>
</dbReference>
<dbReference type="HOGENOM" id="CLU_136143_0_0_7"/>
<keyword evidence="3" id="KW-1185">Reference proteome</keyword>
<dbReference type="OrthoDB" id="1161330at2"/>
<feature type="domain" description="Pyridoxamine 5'-phosphate oxidase N-terminal" evidence="1">
    <location>
        <begin position="8"/>
        <end position="73"/>
    </location>
</feature>
<dbReference type="Pfam" id="PF01243">
    <property type="entry name" value="PNPOx_N"/>
    <property type="match status" value="1"/>
</dbReference>
<evidence type="ECO:0000259" key="1">
    <source>
        <dbReference type="Pfam" id="PF01243"/>
    </source>
</evidence>
<gene>
    <name evidence="2" type="ordered locus">Desal_2445</name>
</gene>
<dbReference type="RefSeq" id="WP_015852317.1">
    <property type="nucleotide sequence ID" value="NC_012881.1"/>
</dbReference>
<proteinExistence type="predicted"/>
<dbReference type="eggNOG" id="COG3576">
    <property type="taxonomic scope" value="Bacteria"/>
</dbReference>
<evidence type="ECO:0000313" key="3">
    <source>
        <dbReference type="Proteomes" id="UP000002601"/>
    </source>
</evidence>
<organism evidence="2 3">
    <name type="scientific">Maridesulfovibrio salexigens (strain ATCC 14822 / DSM 2638 / NCIMB 8403 / VKM B-1763)</name>
    <name type="common">Desulfovibrio salexigens</name>
    <dbReference type="NCBI Taxonomy" id="526222"/>
    <lineage>
        <taxon>Bacteria</taxon>
        <taxon>Pseudomonadati</taxon>
        <taxon>Thermodesulfobacteriota</taxon>
        <taxon>Desulfovibrionia</taxon>
        <taxon>Desulfovibrionales</taxon>
        <taxon>Desulfovibrionaceae</taxon>
        <taxon>Maridesulfovibrio</taxon>
    </lineage>
</organism>
<dbReference type="Gene3D" id="2.30.110.10">
    <property type="entry name" value="Electron Transport, Fmn-binding Protein, Chain A"/>
    <property type="match status" value="1"/>
</dbReference>
<sequence>MQSDILWNEVEELFGQVKHASLGTVDADGFPRISPIGSVSFTGEGKGYYFEKFPKTMRENIERDARMTLMAAHPGAGFWIKSLWKGRFPSQPALRLFCRTGGRRKATQSEIDHFLGKVSMYRFFKGHALLWKDMNMVREFEVVRIEGLEAGRMNP</sequence>